<evidence type="ECO:0000256" key="2">
    <source>
        <dbReference type="SAM" id="Phobius"/>
    </source>
</evidence>
<reference evidence="4 5" key="1">
    <citation type="submission" date="2013-02" db="EMBL/GenBank/DDBJ databases">
        <title>The Genome Annotation of Plasmodium falciparum Vietnam Oak-Knoll (FVO).</title>
        <authorList>
            <consortium name="The Broad Institute Genome Sequencing Platform"/>
            <consortium name="The Broad Institute Genome Sequencing Center for Infectious Disease"/>
            <person name="Neafsey D."/>
            <person name="Hoffman S."/>
            <person name="Volkman S."/>
            <person name="Rosenthal P."/>
            <person name="Walker B."/>
            <person name="Young S.K."/>
            <person name="Zeng Q."/>
            <person name="Gargeya S."/>
            <person name="Fitzgerald M."/>
            <person name="Haas B."/>
            <person name="Abouelleil A."/>
            <person name="Allen A.W."/>
            <person name="Alvarado L."/>
            <person name="Arachchi H.M."/>
            <person name="Berlin A.M."/>
            <person name="Chapman S.B."/>
            <person name="Gainer-Dewar J."/>
            <person name="Goldberg J."/>
            <person name="Griggs A."/>
            <person name="Gujja S."/>
            <person name="Hansen M."/>
            <person name="Howarth C."/>
            <person name="Imamovic A."/>
            <person name="Ireland A."/>
            <person name="Larimer J."/>
            <person name="McCowan C."/>
            <person name="Murphy C."/>
            <person name="Pearson M."/>
            <person name="Poon T.W."/>
            <person name="Priest M."/>
            <person name="Roberts A."/>
            <person name="Saif S."/>
            <person name="Shea T."/>
            <person name="Sisk P."/>
            <person name="Sykes S."/>
            <person name="Wortman J."/>
            <person name="Nusbaum C."/>
            <person name="Birren B."/>
        </authorList>
    </citation>
    <scope>NUCLEOTIDE SEQUENCE [LARGE SCALE GENOMIC DNA]</scope>
    <source>
        <strain evidence="5">Vietnam Oak-Knoll (FVO)</strain>
    </source>
</reference>
<dbReference type="OrthoDB" id="371938at2759"/>
<evidence type="ECO:0008006" key="6">
    <source>
        <dbReference type="Google" id="ProtNLM"/>
    </source>
</evidence>
<evidence type="ECO:0000313" key="4">
    <source>
        <dbReference type="EMBL" id="ETW19654.1"/>
    </source>
</evidence>
<accession>A0A024VB08</accession>
<sequence>MQKRIYVSLFFLVFFLSKISVVLSKDDGQRHGEDSDSMNKYNYIYRPNADNGIHNNLRPSSYIDMEHIAKGRDNTSGLRENELFDIQNDENSNMGPDQEKVITLSDKIYIDKIKNIIEYRKWRAKSKYRSPAKQPEEDMFVEGYIPIKRRDDNLLPHEKAEKDFEEIIQKYVDLENKLQKQKELEEAERRKKEIEDEGRRRKDIEEENRKKKELKDAQRKKEDMEYQEIMKKYIEEEEKMKKKLDDEQKRQKDLEDTNRKENDEEQSYKKLEDLELENIDTKINNNDTYDVENGFNDDNKLYTKINKIVSQVSQNNELYVNIMKYITLVYTSHVDIKQDDFTNGSISIFLTFENPKMGNDLANINISFFASEQRTGTNEVAEARSNYLTNYNMNELLEDNASGRLLSQDEYIKELVKYNHSISSSNKENLKNENYDVNMNISKILQYIIDNDINLVDNFITFNRTNEQEVTISKLDDFLHECSKVKPEDIKKDEIQKIIKTINKKEQIIKEVKNSLIKKDIEKCKLYTTILMFGSSIYSSIKYFFLLMLFVIYIL</sequence>
<dbReference type="AlphaFoldDB" id="A0A024VB08"/>
<evidence type="ECO:0000256" key="3">
    <source>
        <dbReference type="SAM" id="SignalP"/>
    </source>
</evidence>
<feature type="transmembrane region" description="Helical" evidence="2">
    <location>
        <begin position="526"/>
        <end position="554"/>
    </location>
</feature>
<feature type="region of interest" description="Disordered" evidence="1">
    <location>
        <begin position="181"/>
        <end position="222"/>
    </location>
</feature>
<feature type="chain" id="PRO_5001538927" description="Secreted ookinete protein 25" evidence="3">
    <location>
        <begin position="25"/>
        <end position="555"/>
    </location>
</feature>
<dbReference type="Proteomes" id="UP000030690">
    <property type="component" value="Unassembled WGS sequence"/>
</dbReference>
<reference evidence="4 5" key="2">
    <citation type="submission" date="2013-02" db="EMBL/GenBank/DDBJ databases">
        <title>The Genome Sequence of Plasmodium falciparum Vietnam Oak-Knoll (FVO).</title>
        <authorList>
            <consortium name="The Broad Institute Genome Sequencing Platform"/>
            <consortium name="The Broad Institute Genome Sequencing Center for Infectious Disease"/>
            <person name="Neafsey D."/>
            <person name="Cheeseman I."/>
            <person name="Volkman S."/>
            <person name="Adams J."/>
            <person name="Walker B."/>
            <person name="Young S.K."/>
            <person name="Zeng Q."/>
            <person name="Gargeya S."/>
            <person name="Fitzgerald M."/>
            <person name="Haas B."/>
            <person name="Abouelleil A."/>
            <person name="Alvarado L."/>
            <person name="Arachchi H.M."/>
            <person name="Berlin A.M."/>
            <person name="Chapman S.B."/>
            <person name="Dewar J."/>
            <person name="Goldberg J."/>
            <person name="Griggs A."/>
            <person name="Gujja S."/>
            <person name="Hansen M."/>
            <person name="Howarth C."/>
            <person name="Imamovic A."/>
            <person name="Larimer J."/>
            <person name="McCowan C."/>
            <person name="Murphy C."/>
            <person name="Neiman D."/>
            <person name="Pearson M."/>
            <person name="Priest M."/>
            <person name="Roberts A."/>
            <person name="Saif S."/>
            <person name="Shea T."/>
            <person name="Sisk P."/>
            <person name="Sykes S."/>
            <person name="Wortman J."/>
            <person name="Nusbaum C."/>
            <person name="Birren B."/>
        </authorList>
    </citation>
    <scope>NUCLEOTIDE SEQUENCE [LARGE SCALE GENOMIC DNA]</scope>
    <source>
        <strain evidence="5">Vietnam Oak-Knoll (FVO)</strain>
    </source>
</reference>
<keyword evidence="2" id="KW-1133">Transmembrane helix</keyword>
<proteinExistence type="predicted"/>
<keyword evidence="2" id="KW-0812">Transmembrane</keyword>
<name>A0A024VB08_PLAFA</name>
<evidence type="ECO:0000313" key="5">
    <source>
        <dbReference type="Proteomes" id="UP000030690"/>
    </source>
</evidence>
<organism evidence="4 5">
    <name type="scientific">Plasmodium falciparum Vietnam Oak-Knoll</name>
    <name type="common">FVO</name>
    <dbReference type="NCBI Taxonomy" id="1036723"/>
    <lineage>
        <taxon>Eukaryota</taxon>
        <taxon>Sar</taxon>
        <taxon>Alveolata</taxon>
        <taxon>Apicomplexa</taxon>
        <taxon>Aconoidasida</taxon>
        <taxon>Haemosporida</taxon>
        <taxon>Plasmodiidae</taxon>
        <taxon>Plasmodium</taxon>
        <taxon>Plasmodium (Laverania)</taxon>
    </lineage>
</organism>
<dbReference type="EMBL" id="KI925061">
    <property type="protein sequence ID" value="ETW19654.1"/>
    <property type="molecule type" value="Genomic_DNA"/>
</dbReference>
<protein>
    <recommendedName>
        <fullName evidence="6">Secreted ookinete protein 25</fullName>
    </recommendedName>
</protein>
<feature type="region of interest" description="Disordered" evidence="1">
    <location>
        <begin position="241"/>
        <end position="272"/>
    </location>
</feature>
<keyword evidence="3" id="KW-0732">Signal</keyword>
<gene>
    <name evidence="4" type="ORF">PFFVO_01460</name>
</gene>
<feature type="signal peptide" evidence="3">
    <location>
        <begin position="1"/>
        <end position="24"/>
    </location>
</feature>
<keyword evidence="2" id="KW-0472">Membrane</keyword>
<evidence type="ECO:0000256" key="1">
    <source>
        <dbReference type="SAM" id="MobiDB-lite"/>
    </source>
</evidence>